<dbReference type="PANTHER" id="PTHR30349:SF41">
    <property type="entry name" value="INTEGRASE_RECOMBINASE PROTEIN MJ0367-RELATED"/>
    <property type="match status" value="1"/>
</dbReference>
<dbReference type="CDD" id="cd00397">
    <property type="entry name" value="DNA_BRE_C"/>
    <property type="match status" value="1"/>
</dbReference>
<evidence type="ECO:0000256" key="3">
    <source>
        <dbReference type="ARBA" id="ARBA00023125"/>
    </source>
</evidence>
<sequence>MKQARVLTEPEQRRLLAVIADTRYAARNRIAFMLSYMGGLRVGEIAALTVGDVLDGEGRVREQIRLSAEITKGGHARTAFVNDRLRKELERYTDSLSEKQRQSGRPLLVTQKGKPFTANVLCQLMGGLYKQAGFDGASSHSGRRWFITKLAHSGVSAKVIMTLAGHKHLSTTQRYIDVNDDMLRKAVALI</sequence>
<dbReference type="Proteomes" id="UP000077405">
    <property type="component" value="Plasmid pYZ5"/>
</dbReference>
<comment type="similarity">
    <text evidence="1">Belongs to the 'phage' integrase family.</text>
</comment>
<keyword evidence="6" id="KW-0614">Plasmid</keyword>
<dbReference type="PANTHER" id="PTHR30349">
    <property type="entry name" value="PHAGE INTEGRASE-RELATED"/>
    <property type="match status" value="1"/>
</dbReference>
<evidence type="ECO:0000256" key="1">
    <source>
        <dbReference type="ARBA" id="ARBA00008857"/>
    </source>
</evidence>
<dbReference type="SUPFAM" id="SSF56349">
    <property type="entry name" value="DNA breaking-rejoining enzymes"/>
    <property type="match status" value="1"/>
</dbReference>
<dbReference type="Gene3D" id="1.10.443.10">
    <property type="entry name" value="Intergrase catalytic core"/>
    <property type="match status" value="1"/>
</dbReference>
<geneLocation type="plasmid" evidence="6 7">
    <name>pYZ5</name>
</geneLocation>
<dbReference type="GO" id="GO:0003677">
    <property type="term" value="F:DNA binding"/>
    <property type="evidence" value="ECO:0007669"/>
    <property type="project" value="UniProtKB-KW"/>
</dbReference>
<keyword evidence="3" id="KW-0238">DNA-binding</keyword>
<dbReference type="OrthoDB" id="67979at2"/>
<organism evidence="6 7">
    <name type="scientific">Azospirillum humicireducens</name>
    <dbReference type="NCBI Taxonomy" id="1226968"/>
    <lineage>
        <taxon>Bacteria</taxon>
        <taxon>Pseudomonadati</taxon>
        <taxon>Pseudomonadota</taxon>
        <taxon>Alphaproteobacteria</taxon>
        <taxon>Rhodospirillales</taxon>
        <taxon>Azospirillaceae</taxon>
        <taxon>Azospirillum</taxon>
    </lineage>
</organism>
<dbReference type="EMBL" id="CP028906">
    <property type="protein sequence ID" value="AWB08715.1"/>
    <property type="molecule type" value="Genomic_DNA"/>
</dbReference>
<keyword evidence="4" id="KW-0233">DNA recombination</keyword>
<dbReference type="Pfam" id="PF00589">
    <property type="entry name" value="Phage_integrase"/>
    <property type="match status" value="1"/>
</dbReference>
<reference evidence="6 7" key="1">
    <citation type="submission" date="2018-04" db="EMBL/GenBank/DDBJ databases">
        <title>Complete genome sequence of the nitrogen-fixing bacterium Azospirillum humicireducens type strain SgZ-5.</title>
        <authorList>
            <person name="Yu Z."/>
        </authorList>
    </citation>
    <scope>NUCLEOTIDE SEQUENCE [LARGE SCALE GENOMIC DNA]</scope>
    <source>
        <strain evidence="6 7">SgZ-5</strain>
        <plasmid evidence="6 7">pYZ5</plasmid>
    </source>
</reference>
<dbReference type="InterPro" id="IPR050090">
    <property type="entry name" value="Tyrosine_recombinase_XerCD"/>
</dbReference>
<proteinExistence type="inferred from homology"/>
<dbReference type="InterPro" id="IPR011010">
    <property type="entry name" value="DNA_brk_join_enz"/>
</dbReference>
<name>A0A2R4VWB4_9PROT</name>
<evidence type="ECO:0000256" key="4">
    <source>
        <dbReference type="ARBA" id="ARBA00023172"/>
    </source>
</evidence>
<feature type="domain" description="Tyr recombinase" evidence="5">
    <location>
        <begin position="2"/>
        <end position="188"/>
    </location>
</feature>
<dbReference type="InterPro" id="IPR002104">
    <property type="entry name" value="Integrase_catalytic"/>
</dbReference>
<keyword evidence="2" id="KW-0229">DNA integration</keyword>
<dbReference type="KEGG" id="ahu:A6A40_25095"/>
<dbReference type="PROSITE" id="PS51898">
    <property type="entry name" value="TYR_RECOMBINASE"/>
    <property type="match status" value="1"/>
</dbReference>
<protein>
    <submittedName>
        <fullName evidence="6">Integrase</fullName>
    </submittedName>
</protein>
<dbReference type="AlphaFoldDB" id="A0A2R4VWB4"/>
<dbReference type="GO" id="GO:0015074">
    <property type="term" value="P:DNA integration"/>
    <property type="evidence" value="ECO:0007669"/>
    <property type="project" value="UniProtKB-KW"/>
</dbReference>
<evidence type="ECO:0000256" key="2">
    <source>
        <dbReference type="ARBA" id="ARBA00022908"/>
    </source>
</evidence>
<evidence type="ECO:0000313" key="6">
    <source>
        <dbReference type="EMBL" id="AWB08715.1"/>
    </source>
</evidence>
<dbReference type="InterPro" id="IPR013762">
    <property type="entry name" value="Integrase-like_cat_sf"/>
</dbReference>
<accession>A0A2R4VWB4</accession>
<gene>
    <name evidence="6" type="ORF">A6A40_25095</name>
</gene>
<evidence type="ECO:0000313" key="7">
    <source>
        <dbReference type="Proteomes" id="UP000077405"/>
    </source>
</evidence>
<dbReference type="GO" id="GO:0006310">
    <property type="term" value="P:DNA recombination"/>
    <property type="evidence" value="ECO:0007669"/>
    <property type="project" value="UniProtKB-KW"/>
</dbReference>
<evidence type="ECO:0000259" key="5">
    <source>
        <dbReference type="PROSITE" id="PS51898"/>
    </source>
</evidence>
<dbReference type="RefSeq" id="WP_108548965.1">
    <property type="nucleotide sequence ID" value="NZ_CP028906.1"/>
</dbReference>
<keyword evidence="7" id="KW-1185">Reference proteome</keyword>